<evidence type="ECO:0000313" key="2">
    <source>
        <dbReference type="Proteomes" id="UP000467327"/>
    </source>
</evidence>
<protein>
    <submittedName>
        <fullName evidence="1">Uncharacterized protein</fullName>
    </submittedName>
</protein>
<name>A0AAD1HJ85_9MYCO</name>
<dbReference type="KEGG" id="maic:MAIC_12030"/>
<keyword evidence="2" id="KW-1185">Reference proteome</keyword>
<sequence length="69" mass="7677">MTATQCKGTVTVKNDRDSYQEAERRAWENIQASLDEGESVDRRSLDMGGSPHIDGPVATYHFTYVLKGS</sequence>
<dbReference type="RefSeq" id="WP_115316781.1">
    <property type="nucleotide sequence ID" value="NZ_AP022561.1"/>
</dbReference>
<proteinExistence type="predicted"/>
<dbReference type="Proteomes" id="UP000467327">
    <property type="component" value="Chromosome"/>
</dbReference>
<dbReference type="EMBL" id="AP022561">
    <property type="protein sequence ID" value="BBX06400.1"/>
    <property type="molecule type" value="Genomic_DNA"/>
</dbReference>
<dbReference type="AlphaFoldDB" id="A0AAD1HJ85"/>
<accession>A0AAD1HJ85</accession>
<reference evidence="1 2" key="1">
    <citation type="journal article" date="2019" name="Emerg. Microbes Infect.">
        <title>Comprehensive subspecies identification of 175 nontuberculous mycobacteria species based on 7547 genomic profiles.</title>
        <authorList>
            <person name="Matsumoto Y."/>
            <person name="Kinjo T."/>
            <person name="Motooka D."/>
            <person name="Nabeya D."/>
            <person name="Jung N."/>
            <person name="Uechi K."/>
            <person name="Horii T."/>
            <person name="Iida T."/>
            <person name="Fujita J."/>
            <person name="Nakamura S."/>
        </authorList>
    </citation>
    <scope>NUCLEOTIDE SEQUENCE [LARGE SCALE GENOMIC DNA]</scope>
    <source>
        <strain evidence="1 2">JCM 6376</strain>
    </source>
</reference>
<gene>
    <name evidence="1" type="ORF">MAIC_12030</name>
</gene>
<evidence type="ECO:0000313" key="1">
    <source>
        <dbReference type="EMBL" id="BBX06400.1"/>
    </source>
</evidence>
<organism evidence="1 2">
    <name type="scientific">Mycolicibacterium aichiense</name>
    <dbReference type="NCBI Taxonomy" id="1799"/>
    <lineage>
        <taxon>Bacteria</taxon>
        <taxon>Bacillati</taxon>
        <taxon>Actinomycetota</taxon>
        <taxon>Actinomycetes</taxon>
        <taxon>Mycobacteriales</taxon>
        <taxon>Mycobacteriaceae</taxon>
        <taxon>Mycolicibacterium</taxon>
    </lineage>
</organism>